<comment type="caution">
    <text evidence="1">The sequence shown here is derived from an EMBL/GenBank/DDBJ whole genome shotgun (WGS) entry which is preliminary data.</text>
</comment>
<accession>A0A1F7HF96</accession>
<evidence type="ECO:0008006" key="3">
    <source>
        <dbReference type="Google" id="ProtNLM"/>
    </source>
</evidence>
<dbReference type="EMBL" id="MFZT01000040">
    <property type="protein sequence ID" value="OGK29715.1"/>
    <property type="molecule type" value="Genomic_DNA"/>
</dbReference>
<reference evidence="1 2" key="1">
    <citation type="journal article" date="2016" name="Nat. Commun.">
        <title>Thousands of microbial genomes shed light on interconnected biogeochemical processes in an aquifer system.</title>
        <authorList>
            <person name="Anantharaman K."/>
            <person name="Brown C.T."/>
            <person name="Hug L.A."/>
            <person name="Sharon I."/>
            <person name="Castelle C.J."/>
            <person name="Probst A.J."/>
            <person name="Thomas B.C."/>
            <person name="Singh A."/>
            <person name="Wilkins M.J."/>
            <person name="Karaoz U."/>
            <person name="Brodie E.L."/>
            <person name="Williams K.H."/>
            <person name="Hubbard S.S."/>
            <person name="Banfield J.F."/>
        </authorList>
    </citation>
    <scope>NUCLEOTIDE SEQUENCE [LARGE SCALE GENOMIC DNA]</scope>
</reference>
<dbReference type="PANTHER" id="PTHR40084">
    <property type="entry name" value="PHOSPHOHYDROLASE, PHP FAMILY"/>
    <property type="match status" value="1"/>
</dbReference>
<sequence>MAKQLIVDLHIHSHFSRATSPNLTLEHIYTACKTKGINIVATGDFTHPAWFKELSSKLVPTEQGLYALRNASQLDSAVPLSCRDNLVRFIYSVEISTIYTRHGKVRKVHTVVVVSDHTKAQKLNAILQKRGNLAADGRPILGMDTEELLKIVLSVDENALIIPAHIWTPWFGVFGSKSGFNSLEEAFGTYARYIYAVESGLDSDPFMNQHKADLGNRTIISTSDAHSAQKLAREATILQCSLRYRDLAEAIKTGDSRFVGTIEFFPAAGKYHLDGHRGCNVKLHFQQTKRIGGICPVCKKPLTLGVLYRINELEKGSVTDFSKSIEYIVPLADIFRDIHAVKSASSVSVVKDTGKAIEILGSEFNILRHVPTSHIRKAGFEELAQAIENMRSGKVVIDPGYDGVFGNVSLFNPSGALPQANQLHIF</sequence>
<dbReference type="Proteomes" id="UP000178098">
    <property type="component" value="Unassembled WGS sequence"/>
</dbReference>
<protein>
    <recommendedName>
        <fullName evidence="3">DNA helicase UvrD</fullName>
    </recommendedName>
</protein>
<dbReference type="AlphaFoldDB" id="A0A1F7HF96"/>
<dbReference type="InterPro" id="IPR016195">
    <property type="entry name" value="Pol/histidinol_Pase-like"/>
</dbReference>
<evidence type="ECO:0000313" key="1">
    <source>
        <dbReference type="EMBL" id="OGK29715.1"/>
    </source>
</evidence>
<evidence type="ECO:0000313" key="2">
    <source>
        <dbReference type="Proteomes" id="UP000178098"/>
    </source>
</evidence>
<dbReference type="CDD" id="cd19067">
    <property type="entry name" value="PfuEndoQ-like"/>
    <property type="match status" value="1"/>
</dbReference>
<dbReference type="SUPFAM" id="SSF89550">
    <property type="entry name" value="PHP domain-like"/>
    <property type="match status" value="1"/>
</dbReference>
<dbReference type="PANTHER" id="PTHR40084:SF1">
    <property type="entry name" value="PHOSPHOTRANSFERASE"/>
    <property type="match status" value="1"/>
</dbReference>
<gene>
    <name evidence="1" type="ORF">A3D08_00160</name>
</gene>
<dbReference type="Gene3D" id="3.20.20.140">
    <property type="entry name" value="Metal-dependent hydrolases"/>
    <property type="match status" value="1"/>
</dbReference>
<name>A0A1F7HF96_9BACT</name>
<organism evidence="1 2">
    <name type="scientific">Candidatus Roizmanbacteria bacterium RIFCSPHIGHO2_02_FULL_43_11</name>
    <dbReference type="NCBI Taxonomy" id="1802043"/>
    <lineage>
        <taxon>Bacteria</taxon>
        <taxon>Candidatus Roizmaniibacteriota</taxon>
    </lineage>
</organism>
<proteinExistence type="predicted"/>